<evidence type="ECO:0000256" key="7">
    <source>
        <dbReference type="SAM" id="Phobius"/>
    </source>
</evidence>
<keyword evidence="2 4" id="KW-0812">Transmembrane</keyword>
<dbReference type="InterPro" id="IPR018108">
    <property type="entry name" value="MCP_transmembrane"/>
</dbReference>
<dbReference type="Gene3D" id="1.50.40.10">
    <property type="entry name" value="Mitochondrial carrier domain"/>
    <property type="match status" value="1"/>
</dbReference>
<evidence type="ECO:0000256" key="5">
    <source>
        <dbReference type="RuleBase" id="RU000488"/>
    </source>
</evidence>
<evidence type="ECO:0000256" key="1">
    <source>
        <dbReference type="ARBA" id="ARBA00004141"/>
    </source>
</evidence>
<dbReference type="SUPFAM" id="SSF103506">
    <property type="entry name" value="Mitochondrial carrier"/>
    <property type="match status" value="1"/>
</dbReference>
<feature type="transmembrane region" description="Helical" evidence="7">
    <location>
        <begin position="37"/>
        <end position="59"/>
    </location>
</feature>
<dbReference type="PROSITE" id="PS50920">
    <property type="entry name" value="SOLCAR"/>
    <property type="match status" value="3"/>
</dbReference>
<evidence type="ECO:0000256" key="3">
    <source>
        <dbReference type="ARBA" id="ARBA00023136"/>
    </source>
</evidence>
<accession>A0A7S2YH23</accession>
<dbReference type="GO" id="GO:0006843">
    <property type="term" value="P:mitochondrial citrate transmembrane transport"/>
    <property type="evidence" value="ECO:0007669"/>
    <property type="project" value="TreeGrafter"/>
</dbReference>
<proteinExistence type="inferred from homology"/>
<gene>
    <name evidence="8" type="ORF">APAL1065_LOCUS16998</name>
</gene>
<keyword evidence="7" id="KW-1133">Transmembrane helix</keyword>
<organism evidence="8">
    <name type="scientific">Entomoneis paludosa</name>
    <dbReference type="NCBI Taxonomy" id="265537"/>
    <lineage>
        <taxon>Eukaryota</taxon>
        <taxon>Sar</taxon>
        <taxon>Stramenopiles</taxon>
        <taxon>Ochrophyta</taxon>
        <taxon>Bacillariophyta</taxon>
        <taxon>Bacillariophyceae</taxon>
        <taxon>Bacillariophycidae</taxon>
        <taxon>Entomoneidaceae</taxon>
        <taxon>Entomoneis</taxon>
    </lineage>
</organism>
<protein>
    <recommendedName>
        <fullName evidence="9">Mitochondrial carrier protein</fullName>
    </recommendedName>
</protein>
<evidence type="ECO:0000256" key="6">
    <source>
        <dbReference type="SAM" id="MobiDB-lite"/>
    </source>
</evidence>
<name>A0A7S2YH23_9STRA</name>
<comment type="similarity">
    <text evidence="5">Belongs to the mitochondrial carrier (TC 2.A.29) family.</text>
</comment>
<feature type="repeat" description="Solcar" evidence="4">
    <location>
        <begin position="314"/>
        <end position="400"/>
    </location>
</feature>
<evidence type="ECO:0008006" key="9">
    <source>
        <dbReference type="Google" id="ProtNLM"/>
    </source>
</evidence>
<dbReference type="GO" id="GO:0005371">
    <property type="term" value="F:tricarboxylate secondary active transmembrane transporter activity"/>
    <property type="evidence" value="ECO:0007669"/>
    <property type="project" value="TreeGrafter"/>
</dbReference>
<dbReference type="GO" id="GO:0015742">
    <property type="term" value="P:alpha-ketoglutarate transport"/>
    <property type="evidence" value="ECO:0007669"/>
    <property type="project" value="TreeGrafter"/>
</dbReference>
<dbReference type="GO" id="GO:0016020">
    <property type="term" value="C:membrane"/>
    <property type="evidence" value="ECO:0007669"/>
    <property type="project" value="UniProtKB-SubCell"/>
</dbReference>
<dbReference type="InterPro" id="IPR053017">
    <property type="entry name" value="Mito_Cit/Oxoglu_Carrier"/>
</dbReference>
<keyword evidence="5" id="KW-0813">Transport</keyword>
<feature type="region of interest" description="Disordered" evidence="6">
    <location>
        <begin position="101"/>
        <end position="121"/>
    </location>
</feature>
<evidence type="ECO:0000256" key="4">
    <source>
        <dbReference type="PROSITE-ProRule" id="PRU00282"/>
    </source>
</evidence>
<feature type="repeat" description="Solcar" evidence="4">
    <location>
        <begin position="135"/>
        <end position="214"/>
    </location>
</feature>
<dbReference type="GO" id="GO:0005739">
    <property type="term" value="C:mitochondrion"/>
    <property type="evidence" value="ECO:0007669"/>
    <property type="project" value="TreeGrafter"/>
</dbReference>
<dbReference type="AlphaFoldDB" id="A0A7S2YH23"/>
<reference evidence="8" key="1">
    <citation type="submission" date="2021-01" db="EMBL/GenBank/DDBJ databases">
        <authorList>
            <person name="Corre E."/>
            <person name="Pelletier E."/>
            <person name="Niang G."/>
            <person name="Scheremetjew M."/>
            <person name="Finn R."/>
            <person name="Kale V."/>
            <person name="Holt S."/>
            <person name="Cochrane G."/>
            <person name="Meng A."/>
            <person name="Brown T."/>
            <person name="Cohen L."/>
        </authorList>
    </citation>
    <scope>NUCLEOTIDE SEQUENCE</scope>
    <source>
        <strain evidence="8">CCMP125</strain>
    </source>
</reference>
<dbReference type="PANTHER" id="PTHR46982">
    <property type="entry name" value="CITRATE/OXOGLUTARATE CARRIER PROTEIN"/>
    <property type="match status" value="1"/>
</dbReference>
<dbReference type="InterPro" id="IPR023395">
    <property type="entry name" value="MCP_dom_sf"/>
</dbReference>
<dbReference type="PANTHER" id="PTHR46982:SF1">
    <property type="entry name" value="CITRATE_OXOGLUTARATE CARRIER PROTEIN"/>
    <property type="match status" value="1"/>
</dbReference>
<evidence type="ECO:0000256" key="2">
    <source>
        <dbReference type="ARBA" id="ARBA00022692"/>
    </source>
</evidence>
<dbReference type="EMBL" id="HBHT01025318">
    <property type="protein sequence ID" value="CAD9976875.1"/>
    <property type="molecule type" value="Transcribed_RNA"/>
</dbReference>
<evidence type="ECO:0000313" key="8">
    <source>
        <dbReference type="EMBL" id="CAD9976875.1"/>
    </source>
</evidence>
<keyword evidence="3 4" id="KW-0472">Membrane</keyword>
<sequence>MMCQQPVLTRCHPKKTSTNLHILRGCRRTDQRYHEPMMMMGAFHWMVLAFASIAILIPVEAGSSTGLPIVHIAARPSSSFRKQQYISNVESSCYSTSVHHDSLHRIPGNRRSARSNKRDDSNQVQLCAASGRSIPATLLRGAALRIASDMCGGTPFESIKCQVTATRETAGQAVRRIVREGGIRALWTGAPSRTVEGACVGAVFMLASTATRTQLAALGAGPTVAALTAGMVGGMAQATIMTPAGMVFTSLNVNRGKPGHEHDNAWSTARRIVHDQGPFGLYYGFKPMCLRQATNWASRAGLTEVARSVLGLQRFGILGEIGSGILGGLGSCWNTPIETIRVNTQRDLSTGVPVKDIPGYWTEIVERDGYPGLFRGVTPRAFQAIWQTCFMVVVPTIMGI</sequence>
<comment type="subcellular location">
    <subcellularLocation>
        <location evidence="1">Membrane</location>
        <topology evidence="1">Multi-pass membrane protein</topology>
    </subcellularLocation>
</comment>
<dbReference type="Pfam" id="PF00153">
    <property type="entry name" value="Mito_carr"/>
    <property type="match status" value="3"/>
</dbReference>
<feature type="repeat" description="Solcar" evidence="4">
    <location>
        <begin position="221"/>
        <end position="309"/>
    </location>
</feature>